<evidence type="ECO:0000313" key="1">
    <source>
        <dbReference type="EMBL" id="GAG19729.1"/>
    </source>
</evidence>
<protein>
    <submittedName>
        <fullName evidence="1">Uncharacterized protein</fullName>
    </submittedName>
</protein>
<proteinExistence type="predicted"/>
<comment type="caution">
    <text evidence="1">The sequence shown here is derived from an EMBL/GenBank/DDBJ whole genome shotgun (WGS) entry which is preliminary data.</text>
</comment>
<name>X0VMW1_9ZZZZ</name>
<gene>
    <name evidence="1" type="ORF">S01H1_51008</name>
</gene>
<dbReference type="EMBL" id="BARS01032896">
    <property type="protein sequence ID" value="GAG19729.1"/>
    <property type="molecule type" value="Genomic_DNA"/>
</dbReference>
<reference evidence="1" key="1">
    <citation type="journal article" date="2014" name="Front. Microbiol.">
        <title>High frequency of phylogenetically diverse reductive dehalogenase-homologous genes in deep subseafloor sedimentary metagenomes.</title>
        <authorList>
            <person name="Kawai M."/>
            <person name="Futagami T."/>
            <person name="Toyoda A."/>
            <person name="Takaki Y."/>
            <person name="Nishi S."/>
            <person name="Hori S."/>
            <person name="Arai W."/>
            <person name="Tsubouchi T."/>
            <person name="Morono Y."/>
            <person name="Uchiyama I."/>
            <person name="Ito T."/>
            <person name="Fujiyama A."/>
            <person name="Inagaki F."/>
            <person name="Takami H."/>
        </authorList>
    </citation>
    <scope>NUCLEOTIDE SEQUENCE</scope>
    <source>
        <strain evidence="1">Expedition CK06-06</strain>
    </source>
</reference>
<organism evidence="1">
    <name type="scientific">marine sediment metagenome</name>
    <dbReference type="NCBI Taxonomy" id="412755"/>
    <lineage>
        <taxon>unclassified sequences</taxon>
        <taxon>metagenomes</taxon>
        <taxon>ecological metagenomes</taxon>
    </lineage>
</organism>
<accession>X0VMW1</accession>
<sequence>MKTKLKISDESIKELCELKVEIKHLEARYKYLSNLAKEAFVAKFPGDSVNEEKKVGGYRVLYSKKPKKVYNINLVEKLPKNLIKQIATLNTVKVDKLLSTKLTPKQCQDILKAKKFEGFNERICTETDGELIRKILEGKKKNAKVSIKVLR</sequence>
<dbReference type="AlphaFoldDB" id="X0VMW1"/>